<gene>
    <name evidence="2" type="ORF">PMA4326_029000</name>
</gene>
<reference evidence="2 3" key="1">
    <citation type="journal article" date="2011" name="PLoS Pathog.">
        <title>Dynamic evolution of pathogenicity revealed by sequencing and comparative genomics of 19 Pseudomonas syringae isolates.</title>
        <authorList>
            <person name="Baltrus D.A."/>
            <person name="Nishimura M.T."/>
            <person name="Romanchuk A."/>
            <person name="Chang J.H."/>
            <person name="Mukhtar M.S."/>
            <person name="Cherkis K."/>
            <person name="Roach J."/>
            <person name="Grant S.R."/>
            <person name="Jones C.D."/>
            <person name="Dangl J.L."/>
        </authorList>
    </citation>
    <scope>NUCLEOTIDE SEQUENCE [LARGE SCALE GENOMIC DNA]</scope>
    <source>
        <strain evidence="2 3">ES4326</strain>
    </source>
</reference>
<evidence type="ECO:0000256" key="1">
    <source>
        <dbReference type="SAM" id="SignalP"/>
    </source>
</evidence>
<keyword evidence="2" id="KW-0614">Plasmid</keyword>
<feature type="signal peptide" evidence="1">
    <location>
        <begin position="1"/>
        <end position="18"/>
    </location>
</feature>
<dbReference type="Proteomes" id="UP000003811">
    <property type="component" value="Plasmid pPma4326F"/>
</dbReference>
<name>A0A8T8CAA8_PSEYM</name>
<keyword evidence="1" id="KW-0732">Signal</keyword>
<dbReference type="AlphaFoldDB" id="A0A8T8CAA8"/>
<sequence length="113" mass="11970">MKSALFITLLMASLSASAKSVESGTSDAAGALAKDYMATQFILVGPPKVDGDQALVTARVFGQQCQLNMVRIGKEAGNSYGWQIFGQICGPIPSAESGKWITDEQGKPQYVQP</sequence>
<dbReference type="RefSeq" id="WP_007250406.1">
    <property type="nucleotide sequence ID" value="NZ_CP047261.1"/>
</dbReference>
<proteinExistence type="predicted"/>
<organism evidence="2 3">
    <name type="scientific">Pseudomonas syringae pv. maculicola str. ES4326</name>
    <dbReference type="NCBI Taxonomy" id="629265"/>
    <lineage>
        <taxon>Bacteria</taxon>
        <taxon>Pseudomonadati</taxon>
        <taxon>Pseudomonadota</taxon>
        <taxon>Gammaproteobacteria</taxon>
        <taxon>Pseudomonadales</taxon>
        <taxon>Pseudomonadaceae</taxon>
        <taxon>Pseudomonas</taxon>
    </lineage>
</organism>
<accession>A0A8T8CAA8</accession>
<evidence type="ECO:0000313" key="3">
    <source>
        <dbReference type="Proteomes" id="UP000003811"/>
    </source>
</evidence>
<evidence type="ECO:0000313" key="2">
    <source>
        <dbReference type="EMBL" id="QHF00551.1"/>
    </source>
</evidence>
<geneLocation type="plasmid" evidence="2 3">
    <name>pPma4326F</name>
</geneLocation>
<protein>
    <submittedName>
        <fullName evidence="2">Uncharacterized protein</fullName>
    </submittedName>
</protein>
<feature type="chain" id="PRO_5035890515" evidence="1">
    <location>
        <begin position="19"/>
        <end position="113"/>
    </location>
</feature>
<dbReference type="EMBL" id="CP047261">
    <property type="protein sequence ID" value="QHF00551.1"/>
    <property type="molecule type" value="Genomic_DNA"/>
</dbReference>